<accession>A0A084BCA7</accession>
<dbReference type="Pfam" id="PF26639">
    <property type="entry name" value="Het-6_barrel"/>
    <property type="match status" value="1"/>
</dbReference>
<proteinExistence type="predicted"/>
<protein>
    <recommendedName>
        <fullName evidence="1">Heterokaryon incompatibility domain-containing protein</fullName>
    </recommendedName>
</protein>
<dbReference type="PANTHER" id="PTHR24148:SF64">
    <property type="entry name" value="HETEROKARYON INCOMPATIBILITY DOMAIN-CONTAINING PROTEIN"/>
    <property type="match status" value="1"/>
</dbReference>
<dbReference type="PANTHER" id="PTHR24148">
    <property type="entry name" value="ANKYRIN REPEAT DOMAIN-CONTAINING PROTEIN 39 HOMOLOG-RELATED"/>
    <property type="match status" value="1"/>
</dbReference>
<dbReference type="InterPro" id="IPR052895">
    <property type="entry name" value="HetReg/Transcr_Mod"/>
</dbReference>
<evidence type="ECO:0000313" key="2">
    <source>
        <dbReference type="EMBL" id="KEY75186.1"/>
    </source>
</evidence>
<dbReference type="Pfam" id="PF06985">
    <property type="entry name" value="HET"/>
    <property type="match status" value="1"/>
</dbReference>
<feature type="domain" description="Heterokaryon incompatibility" evidence="1">
    <location>
        <begin position="52"/>
        <end position="201"/>
    </location>
</feature>
<reference evidence="2 3" key="1">
    <citation type="journal article" date="2014" name="BMC Genomics">
        <title>Comparative genome sequencing reveals chemotype-specific gene clusters in the toxigenic black mold Stachybotrys.</title>
        <authorList>
            <person name="Semeiks J."/>
            <person name="Borek D."/>
            <person name="Otwinowski Z."/>
            <person name="Grishin N.V."/>
        </authorList>
    </citation>
    <scope>NUCLEOTIDE SEQUENCE [LARGE SCALE GENOMIC DNA]</scope>
    <source>
        <strain evidence="3">CBS 109288 / IBT 7711</strain>
    </source>
</reference>
<dbReference type="InterPro" id="IPR010730">
    <property type="entry name" value="HET"/>
</dbReference>
<dbReference type="Proteomes" id="UP000028045">
    <property type="component" value="Unassembled WGS sequence"/>
</dbReference>
<gene>
    <name evidence="2" type="ORF">S7711_01628</name>
</gene>
<dbReference type="EMBL" id="KL647400">
    <property type="protein sequence ID" value="KEY75186.1"/>
    <property type="molecule type" value="Genomic_DNA"/>
</dbReference>
<dbReference type="OrthoDB" id="5571888at2759"/>
<evidence type="ECO:0000313" key="3">
    <source>
        <dbReference type="Proteomes" id="UP000028045"/>
    </source>
</evidence>
<dbReference type="HOGENOM" id="CLU_004184_7_2_1"/>
<keyword evidence="3" id="KW-1185">Reference proteome</keyword>
<evidence type="ECO:0000259" key="1">
    <source>
        <dbReference type="Pfam" id="PF06985"/>
    </source>
</evidence>
<organism evidence="2 3">
    <name type="scientific">Stachybotrys chartarum (strain CBS 109288 / IBT 7711)</name>
    <name type="common">Toxic black mold</name>
    <name type="synonym">Stilbospora chartarum</name>
    <dbReference type="NCBI Taxonomy" id="1280523"/>
    <lineage>
        <taxon>Eukaryota</taxon>
        <taxon>Fungi</taxon>
        <taxon>Dikarya</taxon>
        <taxon>Ascomycota</taxon>
        <taxon>Pezizomycotina</taxon>
        <taxon>Sordariomycetes</taxon>
        <taxon>Hypocreomycetidae</taxon>
        <taxon>Hypocreales</taxon>
        <taxon>Stachybotryaceae</taxon>
        <taxon>Stachybotrys</taxon>
    </lineage>
</organism>
<sequence>MAATLEQFVYTPLQAGEIRLLYPEIVSETEQRWSVKVVSLKDQLGQRTRLEYDALSYTWGDQTDRFPITLNGREIKIGHSLYEALPYLARRDSQLPIWIDGLCMNQQDDAEKTIQIRLMGEIYEAAQQVWVWLGPGTALNQQIIAKLPKLPRSNYVDVVRTYHLVGSGDQIVHLLSSDEAWSTLYDLIDNKWYSRLWVYQETAFAKRIRVLLGEHEVNWDVLERATTAWASCEWDFVGADGRKIRAPSKSANNIFLARHIGQRFTMSGTAINGEDFAKVLQQTMCAHCLDPRDRVNALLRFAQPNLPIDAPLQDMYSCLSRALFQVLRPSDYQWWEFVRLAASANKRPGLPSWCPDFHDVAGRAAMPGAIRKIDQLLGEDEEHFCPSKRRSRAEWTRDLHSKELVMRGQIFDRLETILPGLDDLGVSGDFCTVKGLRAFLAWEKLIASSLISSEGRSKPEGYKLTPGAYWGMMNGGHAENCKTHSGYASLDEFRQEEYEAWEAIYRLALSSKYALVEALHSRSIPQLTRHWLGVTEIYIHQKGRRIFKTTGGRVGFGPANVEAGDCVCIFNCAMTAHILRPTADINKKTYIIIGEAYVHGMMHGEVEELSLEEQDITLV</sequence>
<dbReference type="AlphaFoldDB" id="A0A084BCA7"/>
<name>A0A084BCA7_STACB</name>